<organism evidence="3 4">
    <name type="scientific">Diplogelasinospora grovesii</name>
    <dbReference type="NCBI Taxonomy" id="303347"/>
    <lineage>
        <taxon>Eukaryota</taxon>
        <taxon>Fungi</taxon>
        <taxon>Dikarya</taxon>
        <taxon>Ascomycota</taxon>
        <taxon>Pezizomycotina</taxon>
        <taxon>Sordariomycetes</taxon>
        <taxon>Sordariomycetidae</taxon>
        <taxon>Sordariales</taxon>
        <taxon>Diplogelasinosporaceae</taxon>
        <taxon>Diplogelasinospora</taxon>
    </lineage>
</organism>
<sequence length="373" mass="41890">MTSTEEIIDFCIRNSSLSWEANQLIQAQRKFYHIVDHLEPTVNGSGYNRPRLVRLTYHYVSSSESREIFLQAFFGYTQLSIGGGVDSDQDVNFNNETVEGNLRKKVNDFADYLVRHLFMPLRASGTRTPQPPSPDSPHSAVQNAQRGAEEVVRTPTRLSTLRDTCLTRDHHRCVISRRYDTREWIKRYRKDGRNAKDDDGKILDPNELSGIQVAHILPHALTKADSGTPLTPSKQAMLAILNMLDHGAPPLTIPRNALSLTHDLHGWFGCFEIYFTKVDQHQHTYRVESFYPIPPFPVTRTLDGTNKIEHPSPRLLALHRAIAHILHLSGAGDYIEKLLGDMEELVIRADGSTALGPLVTLGLDGWLGGTVGV</sequence>
<dbReference type="Proteomes" id="UP001303473">
    <property type="component" value="Unassembled WGS sequence"/>
</dbReference>
<reference evidence="4" key="1">
    <citation type="journal article" date="2023" name="Mol. Phylogenet. Evol.">
        <title>Genome-scale phylogeny and comparative genomics of the fungal order Sordariales.</title>
        <authorList>
            <person name="Hensen N."/>
            <person name="Bonometti L."/>
            <person name="Westerberg I."/>
            <person name="Brannstrom I.O."/>
            <person name="Guillou S."/>
            <person name="Cros-Aarteil S."/>
            <person name="Calhoun S."/>
            <person name="Haridas S."/>
            <person name="Kuo A."/>
            <person name="Mondo S."/>
            <person name="Pangilinan J."/>
            <person name="Riley R."/>
            <person name="LaButti K."/>
            <person name="Andreopoulos B."/>
            <person name="Lipzen A."/>
            <person name="Chen C."/>
            <person name="Yan M."/>
            <person name="Daum C."/>
            <person name="Ng V."/>
            <person name="Clum A."/>
            <person name="Steindorff A."/>
            <person name="Ohm R.A."/>
            <person name="Martin F."/>
            <person name="Silar P."/>
            <person name="Natvig D.O."/>
            <person name="Lalanne C."/>
            <person name="Gautier V."/>
            <person name="Ament-Velasquez S.L."/>
            <person name="Kruys A."/>
            <person name="Hutchinson M.I."/>
            <person name="Powell A.J."/>
            <person name="Barry K."/>
            <person name="Miller A.N."/>
            <person name="Grigoriev I.V."/>
            <person name="Debuchy R."/>
            <person name="Gladieux P."/>
            <person name="Hiltunen Thoren M."/>
            <person name="Johannesson H."/>
        </authorList>
    </citation>
    <scope>NUCLEOTIDE SEQUENCE [LARGE SCALE GENOMIC DNA]</scope>
    <source>
        <strain evidence="4">CBS 340.73</strain>
    </source>
</reference>
<feature type="domain" description="HNH nuclease" evidence="2">
    <location>
        <begin position="201"/>
        <end position="275"/>
    </location>
</feature>
<dbReference type="AlphaFoldDB" id="A0AAN6NBM4"/>
<name>A0AAN6NBM4_9PEZI</name>
<evidence type="ECO:0000259" key="2">
    <source>
        <dbReference type="Pfam" id="PF13391"/>
    </source>
</evidence>
<feature type="region of interest" description="Disordered" evidence="1">
    <location>
        <begin position="123"/>
        <end position="153"/>
    </location>
</feature>
<evidence type="ECO:0000256" key="1">
    <source>
        <dbReference type="SAM" id="MobiDB-lite"/>
    </source>
</evidence>
<evidence type="ECO:0000313" key="3">
    <source>
        <dbReference type="EMBL" id="KAK3942059.1"/>
    </source>
</evidence>
<protein>
    <recommendedName>
        <fullName evidence="2">HNH nuclease domain-containing protein</fullName>
    </recommendedName>
</protein>
<dbReference type="InterPro" id="IPR003615">
    <property type="entry name" value="HNH_nuc"/>
</dbReference>
<proteinExistence type="predicted"/>
<keyword evidence="4" id="KW-1185">Reference proteome</keyword>
<dbReference type="EMBL" id="MU853777">
    <property type="protein sequence ID" value="KAK3942059.1"/>
    <property type="molecule type" value="Genomic_DNA"/>
</dbReference>
<comment type="caution">
    <text evidence="3">The sequence shown here is derived from an EMBL/GenBank/DDBJ whole genome shotgun (WGS) entry which is preliminary data.</text>
</comment>
<accession>A0AAN6NBM4</accession>
<gene>
    <name evidence="3" type="ORF">QBC46DRAFT_362907</name>
</gene>
<evidence type="ECO:0000313" key="4">
    <source>
        <dbReference type="Proteomes" id="UP001303473"/>
    </source>
</evidence>
<dbReference type="Pfam" id="PF13391">
    <property type="entry name" value="HNH_2"/>
    <property type="match status" value="1"/>
</dbReference>